<evidence type="ECO:0000313" key="2">
    <source>
        <dbReference type="Proteomes" id="UP001497522"/>
    </source>
</evidence>
<sequence length="121" mass="12878">MPVVGSYVTPLRQHVSGSDAGPPCICIKPSPRPDSEPRYLRLLASDGEIHPATSPGGTFQVGLVDGGCAVVCNSSFDLESQSTAADGIKHGRCWTCGGWFNWNECERSSCYHGSSNRCSLC</sequence>
<reference evidence="1" key="1">
    <citation type="submission" date="2024-03" db="EMBL/GenBank/DDBJ databases">
        <authorList>
            <consortium name="ELIXIR-Norway"/>
            <consortium name="Elixir Norway"/>
        </authorList>
    </citation>
    <scope>NUCLEOTIDE SEQUENCE</scope>
</reference>
<gene>
    <name evidence="1" type="ORF">CSSPJE1EN2_LOCUS3838</name>
</gene>
<dbReference type="Proteomes" id="UP001497522">
    <property type="component" value="Chromosome 11"/>
</dbReference>
<name>A0ABP1AEA5_9BRYO</name>
<protein>
    <submittedName>
        <fullName evidence="1">Uncharacterized protein</fullName>
    </submittedName>
</protein>
<accession>A0ABP1AEA5</accession>
<organism evidence="1 2">
    <name type="scientific">Sphagnum jensenii</name>
    <dbReference type="NCBI Taxonomy" id="128206"/>
    <lineage>
        <taxon>Eukaryota</taxon>
        <taxon>Viridiplantae</taxon>
        <taxon>Streptophyta</taxon>
        <taxon>Embryophyta</taxon>
        <taxon>Bryophyta</taxon>
        <taxon>Sphagnophytina</taxon>
        <taxon>Sphagnopsida</taxon>
        <taxon>Sphagnales</taxon>
        <taxon>Sphagnaceae</taxon>
        <taxon>Sphagnum</taxon>
    </lineage>
</organism>
<keyword evidence="2" id="KW-1185">Reference proteome</keyword>
<dbReference type="EMBL" id="OZ023712">
    <property type="protein sequence ID" value="CAK9860843.1"/>
    <property type="molecule type" value="Genomic_DNA"/>
</dbReference>
<evidence type="ECO:0000313" key="1">
    <source>
        <dbReference type="EMBL" id="CAK9860843.1"/>
    </source>
</evidence>
<proteinExistence type="predicted"/>